<dbReference type="EMBL" id="CP076680">
    <property type="protein sequence ID" value="QWU99749.1"/>
    <property type="molecule type" value="Genomic_DNA"/>
</dbReference>
<organism evidence="5 6">
    <name type="scientific">Francisella salimarina</name>
    <dbReference type="NCBI Taxonomy" id="2599927"/>
    <lineage>
        <taxon>Bacteria</taxon>
        <taxon>Pseudomonadati</taxon>
        <taxon>Pseudomonadota</taxon>
        <taxon>Gammaproteobacteria</taxon>
        <taxon>Thiotrichales</taxon>
        <taxon>Francisellaceae</taxon>
        <taxon>Francisella</taxon>
    </lineage>
</organism>
<keyword evidence="3" id="KW-1133">Transmembrane helix</keyword>
<keyword evidence="6" id="KW-1185">Reference proteome</keyword>
<dbReference type="GO" id="GO:0055085">
    <property type="term" value="P:transmembrane transport"/>
    <property type="evidence" value="ECO:0007669"/>
    <property type="project" value="InterPro"/>
</dbReference>
<accession>A0AAJ4TLJ6</accession>
<feature type="transmembrane region" description="Helical" evidence="3">
    <location>
        <begin position="432"/>
        <end position="457"/>
    </location>
</feature>
<name>A0AAJ4TLJ6_9GAMM</name>
<keyword evidence="3" id="KW-0472">Membrane</keyword>
<dbReference type="InterPro" id="IPR045042">
    <property type="entry name" value="YnaI-like"/>
</dbReference>
<feature type="transmembrane region" description="Helical" evidence="3">
    <location>
        <begin position="12"/>
        <end position="30"/>
    </location>
</feature>
<comment type="similarity">
    <text evidence="2">Belongs to the MscS (TC 1.A.23) family.</text>
</comment>
<evidence type="ECO:0000256" key="1">
    <source>
        <dbReference type="ARBA" id="ARBA00004141"/>
    </source>
</evidence>
<feature type="domain" description="Mechanosensitive ion channel MscS" evidence="4">
    <location>
        <begin position="520"/>
        <end position="585"/>
    </location>
</feature>
<comment type="subcellular location">
    <subcellularLocation>
        <location evidence="1">Membrane</location>
        <topology evidence="1">Multi-pass membrane protein</topology>
    </subcellularLocation>
</comment>
<dbReference type="InterPro" id="IPR006685">
    <property type="entry name" value="MscS_channel_2nd"/>
</dbReference>
<dbReference type="PANTHER" id="PTHR43634">
    <property type="entry name" value="OW CONDUCTANCE MECHANOSENSITIVE CHANNEL"/>
    <property type="match status" value="1"/>
</dbReference>
<evidence type="ECO:0000256" key="3">
    <source>
        <dbReference type="SAM" id="Phobius"/>
    </source>
</evidence>
<reference evidence="5 6" key="1">
    <citation type="submission" date="2021-06" db="EMBL/GenBank/DDBJ databases">
        <title>Ulceroglandular infection and bacteremia caused by Francisella salimarina in an immunocompromised patient, France.</title>
        <authorList>
            <person name="Hennebique A."/>
            <person name="Caspar Y."/>
            <person name="Maurin M."/>
            <person name="Boisset S."/>
            <person name="Pelloux I."/>
            <person name="Gallego-Hernanz M.P."/>
            <person name="Burucoa C."/>
            <person name="Cazenave-Roblot F."/>
            <person name="Plouzeau C."/>
            <person name="Rammaert B."/>
        </authorList>
    </citation>
    <scope>NUCLEOTIDE SEQUENCE [LARGE SCALE GENOMIC DNA]</scope>
    <source>
        <strain evidence="5 6">CHUGA-F75</strain>
    </source>
</reference>
<proteinExistence type="inferred from homology"/>
<evidence type="ECO:0000259" key="4">
    <source>
        <dbReference type="Pfam" id="PF00924"/>
    </source>
</evidence>
<dbReference type="Pfam" id="PF00924">
    <property type="entry name" value="MS_channel_2nd"/>
    <property type="match status" value="1"/>
</dbReference>
<feature type="transmembrane region" description="Helical" evidence="3">
    <location>
        <begin position="499"/>
        <end position="518"/>
    </location>
</feature>
<dbReference type="KEGG" id="fsr:KQR59_02410"/>
<dbReference type="PANTHER" id="PTHR43634:SF2">
    <property type="entry name" value="LOW CONDUCTANCE MECHANOSENSITIVE CHANNEL YNAI"/>
    <property type="match status" value="1"/>
</dbReference>
<feature type="transmembrane region" description="Helical" evidence="3">
    <location>
        <begin position="349"/>
        <end position="374"/>
    </location>
</feature>
<feature type="transmembrane region" description="Helical" evidence="3">
    <location>
        <begin position="469"/>
        <end position="493"/>
    </location>
</feature>
<evidence type="ECO:0000256" key="2">
    <source>
        <dbReference type="ARBA" id="ARBA00008017"/>
    </source>
</evidence>
<dbReference type="AlphaFoldDB" id="A0AAJ4TLJ6"/>
<dbReference type="GO" id="GO:0016020">
    <property type="term" value="C:membrane"/>
    <property type="evidence" value="ECO:0007669"/>
    <property type="project" value="UniProtKB-SubCell"/>
</dbReference>
<keyword evidence="3" id="KW-0812">Transmembrane</keyword>
<gene>
    <name evidence="5" type="ORF">KQR59_02410</name>
</gene>
<evidence type="ECO:0000313" key="5">
    <source>
        <dbReference type="EMBL" id="QWU99749.1"/>
    </source>
</evidence>
<evidence type="ECO:0000313" key="6">
    <source>
        <dbReference type="Proteomes" id="UP000683421"/>
    </source>
</evidence>
<feature type="transmembrane region" description="Helical" evidence="3">
    <location>
        <begin position="395"/>
        <end position="420"/>
    </location>
</feature>
<protein>
    <submittedName>
        <fullName evidence="5">Mechanosensitive ion channel family protein</fullName>
    </submittedName>
</protein>
<dbReference type="Proteomes" id="UP000683421">
    <property type="component" value="Chromosome"/>
</dbReference>
<sequence length="694" mass="79608">MNKNKNLSKALLIFKIVFLILFIVSAYLYIKPMINATYLSETQYKALEDGSFGFLSKSEMDKFNNKTPQNLFTNFTYKALSLWMGYHNYYYDVINTISPEPVKVNDYTSSEKDIDIDTMLVAILKTDFRISDIPNDTIGDRLDLTLGKGNDKQTFYLAKNSDGNWYFTKENFTDTNTLKKFADFKKEKSLGEDNIRNISMPVLSYMQFIFGANDAYKFKMADALNIMDTSWISENIRKDFASFIAFSMDRVFKTAKITIRNIPGEVLPGSNLVMVYTSPISGKSIYLENITNKDSNTKNWIFPKNAQIDGVSIFLDELNNNIRAPFGSNLRNSIWENIPSLLKEYGPNLYISIISIISLMIFYVIYKILFIVLRPIFRITRSLFENKDYKTMRKLNIATSLIVSMYAAYFFFFNSLIIFTNASNYFDIIFKIVYGIVIMFLCTEIMNVLCSFIISSYKKVKDQNRSARFAFAIVIANKVINLIIILIIAGIIIEELGIDMIHFLTALGIGGLAIALAGKDTIENLFGSIILAMERPIKIGDWVIIKDKEGIVEKIGLRSTTIRTFEDSALIIPNYAFVTSQINNMGERIYRRYMTTLEIDESTPTSKLRSYVDGINELVLNTPHMRKEGYYIRVNDLKPASIKILVYVFFISTDWGEELEQREQFIMSVLDLAEEIGIKLAPSQKIQFDANYSE</sequence>